<protein>
    <submittedName>
        <fullName evidence="1">Uncharacterized protein</fullName>
    </submittedName>
</protein>
<dbReference type="RefSeq" id="WP_275232368.1">
    <property type="nucleotide sequence ID" value="NZ_JARDXE010000017.1"/>
</dbReference>
<evidence type="ECO:0000313" key="1">
    <source>
        <dbReference type="EMBL" id="MDE8648131.1"/>
    </source>
</evidence>
<sequence length="69" mass="8178">MRFLLKIADYFGFVELWRVVHVDDEGTRHRTGIEGWFNDVRYRMMEMNLAAELNGFPGLYTIEKVTPPQ</sequence>
<comment type="caution">
    <text evidence="1">The sequence shown here is derived from an EMBL/GenBank/DDBJ whole genome shotgun (WGS) entry which is preliminary data.</text>
</comment>
<dbReference type="AlphaFoldDB" id="A0AAW6LPQ0"/>
<dbReference type="Proteomes" id="UP001217325">
    <property type="component" value="Unassembled WGS sequence"/>
</dbReference>
<evidence type="ECO:0000313" key="2">
    <source>
        <dbReference type="Proteomes" id="UP001217325"/>
    </source>
</evidence>
<accession>A0AAW6LPQ0</accession>
<gene>
    <name evidence="1" type="ORF">PXH69_24495</name>
</gene>
<proteinExistence type="predicted"/>
<name>A0AAW6LPQ0_RHOSG</name>
<dbReference type="EMBL" id="JARDXE010000017">
    <property type="protein sequence ID" value="MDE8648131.1"/>
    <property type="molecule type" value="Genomic_DNA"/>
</dbReference>
<reference evidence="1" key="1">
    <citation type="submission" date="2023-02" db="EMBL/GenBank/DDBJ databases">
        <title>A novel hydrolase synthesized by Rhodococcus erythropolis HQ is responsible for the detoxification of Zearalenone.</title>
        <authorList>
            <person name="Hu J."/>
            <person name="Xu J."/>
        </authorList>
    </citation>
    <scope>NUCLEOTIDE SEQUENCE</scope>
    <source>
        <strain evidence="1">HQ</strain>
    </source>
</reference>
<organism evidence="1 2">
    <name type="scientific">Rhodococcus qingshengii</name>
    <dbReference type="NCBI Taxonomy" id="334542"/>
    <lineage>
        <taxon>Bacteria</taxon>
        <taxon>Bacillati</taxon>
        <taxon>Actinomycetota</taxon>
        <taxon>Actinomycetes</taxon>
        <taxon>Mycobacteriales</taxon>
        <taxon>Nocardiaceae</taxon>
        <taxon>Rhodococcus</taxon>
        <taxon>Rhodococcus erythropolis group</taxon>
    </lineage>
</organism>